<dbReference type="Proteomes" id="UP001162029">
    <property type="component" value="Unassembled WGS sequence"/>
</dbReference>
<evidence type="ECO:0000313" key="1">
    <source>
        <dbReference type="EMBL" id="CAI5739921.1"/>
    </source>
</evidence>
<evidence type="ECO:0000313" key="2">
    <source>
        <dbReference type="Proteomes" id="UP001162029"/>
    </source>
</evidence>
<proteinExistence type="predicted"/>
<accession>A0AAV0USL9</accession>
<reference evidence="1" key="1">
    <citation type="submission" date="2022-12" db="EMBL/GenBank/DDBJ databases">
        <authorList>
            <person name="Webb A."/>
        </authorList>
    </citation>
    <scope>NUCLEOTIDE SEQUENCE</scope>
    <source>
        <strain evidence="1">Pd1</strain>
    </source>
</reference>
<dbReference type="AlphaFoldDB" id="A0AAV0USL9"/>
<sequence>MCPKALVLSAATATIFNEGPSIAAKRASSRTYHVPAEAEKAITMPPKENVNARYVAEWIEETLKNNKMQPGIDVDELKKLKDAGPNALLTCEVGFFTGTTALEGERYEAAVTSMRARAASSPLKENRDAFAKLVDAMKEQERWKQAD</sequence>
<organism evidence="1 2">
    <name type="scientific">Peronospora destructor</name>
    <dbReference type="NCBI Taxonomy" id="86335"/>
    <lineage>
        <taxon>Eukaryota</taxon>
        <taxon>Sar</taxon>
        <taxon>Stramenopiles</taxon>
        <taxon>Oomycota</taxon>
        <taxon>Peronosporomycetes</taxon>
        <taxon>Peronosporales</taxon>
        <taxon>Peronosporaceae</taxon>
        <taxon>Peronospora</taxon>
    </lineage>
</organism>
<name>A0AAV0USL9_9STRA</name>
<gene>
    <name evidence="1" type="ORF">PDE001_LOCUS7345</name>
</gene>
<keyword evidence="2" id="KW-1185">Reference proteome</keyword>
<protein>
    <submittedName>
        <fullName evidence="1">Uncharacterized protein</fullName>
    </submittedName>
</protein>
<comment type="caution">
    <text evidence="1">The sequence shown here is derived from an EMBL/GenBank/DDBJ whole genome shotgun (WGS) entry which is preliminary data.</text>
</comment>
<dbReference type="EMBL" id="CANTFM010001478">
    <property type="protein sequence ID" value="CAI5739921.1"/>
    <property type="molecule type" value="Genomic_DNA"/>
</dbReference>